<sequence length="262" mass="30373">MTHLKEIHDNSLIFLYRLLFILYAEYRGLLPIGENRLYTESYSLDALKKEVAGRLDRNEPIAASTHGYWNKLKELFEIINIGNSELGVPPYNGGLFDLDKHELLEKQRLGDLYIVNAIDFISRSSDKAYIDYGSLETRHLGSIYEGLLEYKLKISEEDIVPIKEKGKVLFIPLEKAKKIKKTIKEKEIVRKGKIYLVTDKGERKATGSYYTPDYIVKYIVENTLSPLIGKKKEKVVKKVQEVKEKVKKARGYNREALERELR</sequence>
<evidence type="ECO:0000256" key="4">
    <source>
        <dbReference type="ARBA" id="ARBA00047942"/>
    </source>
</evidence>
<comment type="caution">
    <text evidence="5">The sequence shown here is derived from an EMBL/GenBank/DDBJ whole genome shotgun (WGS) entry which is preliminary data.</text>
</comment>
<keyword evidence="2" id="KW-0489">Methyltransferase</keyword>
<dbReference type="InterPro" id="IPR029063">
    <property type="entry name" value="SAM-dependent_MTases_sf"/>
</dbReference>
<accession>A0A0F9CVS8</accession>
<evidence type="ECO:0000313" key="5">
    <source>
        <dbReference type="EMBL" id="KKL09726.1"/>
    </source>
</evidence>
<proteinExistence type="predicted"/>
<dbReference type="SUPFAM" id="SSF53335">
    <property type="entry name" value="S-adenosyl-L-methionine-dependent methyltransferases"/>
    <property type="match status" value="1"/>
</dbReference>
<dbReference type="GO" id="GO:0009007">
    <property type="term" value="F:site-specific DNA-methyltransferase (adenine-specific) activity"/>
    <property type="evidence" value="ECO:0007669"/>
    <property type="project" value="UniProtKB-EC"/>
</dbReference>
<dbReference type="AlphaFoldDB" id="A0A0F9CVS8"/>
<name>A0A0F9CVS8_9ZZZZ</name>
<organism evidence="5">
    <name type="scientific">marine sediment metagenome</name>
    <dbReference type="NCBI Taxonomy" id="412755"/>
    <lineage>
        <taxon>unclassified sequences</taxon>
        <taxon>metagenomes</taxon>
        <taxon>ecological metagenomes</taxon>
    </lineage>
</organism>
<dbReference type="GO" id="GO:0032259">
    <property type="term" value="P:methylation"/>
    <property type="evidence" value="ECO:0007669"/>
    <property type="project" value="UniProtKB-KW"/>
</dbReference>
<comment type="catalytic activity">
    <reaction evidence="4">
        <text>a 2'-deoxyadenosine in DNA + S-adenosyl-L-methionine = an N(6)-methyl-2'-deoxyadenosine in DNA + S-adenosyl-L-homocysteine + H(+)</text>
        <dbReference type="Rhea" id="RHEA:15197"/>
        <dbReference type="Rhea" id="RHEA-COMP:12418"/>
        <dbReference type="Rhea" id="RHEA-COMP:12419"/>
        <dbReference type="ChEBI" id="CHEBI:15378"/>
        <dbReference type="ChEBI" id="CHEBI:57856"/>
        <dbReference type="ChEBI" id="CHEBI:59789"/>
        <dbReference type="ChEBI" id="CHEBI:90615"/>
        <dbReference type="ChEBI" id="CHEBI:90616"/>
        <dbReference type="EC" id="2.1.1.72"/>
    </reaction>
</comment>
<gene>
    <name evidence="5" type="ORF">LCGC14_2562970</name>
</gene>
<protein>
    <recommendedName>
        <fullName evidence="1">site-specific DNA-methyltransferase (adenine-specific)</fullName>
        <ecNumber evidence="1">2.1.1.72</ecNumber>
    </recommendedName>
</protein>
<feature type="non-terminal residue" evidence="5">
    <location>
        <position position="262"/>
    </location>
</feature>
<dbReference type="InterPro" id="IPR050953">
    <property type="entry name" value="N4_N6_ade-DNA_methylase"/>
</dbReference>
<dbReference type="PANTHER" id="PTHR33841">
    <property type="entry name" value="DNA METHYLTRANSFERASE YEEA-RELATED"/>
    <property type="match status" value="1"/>
</dbReference>
<evidence type="ECO:0000256" key="1">
    <source>
        <dbReference type="ARBA" id="ARBA00011900"/>
    </source>
</evidence>
<keyword evidence="3" id="KW-0808">Transferase</keyword>
<dbReference type="EC" id="2.1.1.72" evidence="1"/>
<evidence type="ECO:0000256" key="2">
    <source>
        <dbReference type="ARBA" id="ARBA00022603"/>
    </source>
</evidence>
<reference evidence="5" key="1">
    <citation type="journal article" date="2015" name="Nature">
        <title>Complex archaea that bridge the gap between prokaryotes and eukaryotes.</title>
        <authorList>
            <person name="Spang A."/>
            <person name="Saw J.H."/>
            <person name="Jorgensen S.L."/>
            <person name="Zaremba-Niedzwiedzka K."/>
            <person name="Martijn J."/>
            <person name="Lind A.E."/>
            <person name="van Eijk R."/>
            <person name="Schleper C."/>
            <person name="Guy L."/>
            <person name="Ettema T.J."/>
        </authorList>
    </citation>
    <scope>NUCLEOTIDE SEQUENCE</scope>
</reference>
<dbReference type="PANTHER" id="PTHR33841:SF1">
    <property type="entry name" value="DNA METHYLTRANSFERASE A"/>
    <property type="match status" value="1"/>
</dbReference>
<evidence type="ECO:0000256" key="3">
    <source>
        <dbReference type="ARBA" id="ARBA00022679"/>
    </source>
</evidence>
<dbReference type="EMBL" id="LAZR01042353">
    <property type="protein sequence ID" value="KKL09726.1"/>
    <property type="molecule type" value="Genomic_DNA"/>
</dbReference>